<dbReference type="Gene3D" id="1.10.3210.10">
    <property type="entry name" value="Hypothetical protein af1432"/>
    <property type="match status" value="1"/>
</dbReference>
<feature type="domain" description="HD-GYP" evidence="1">
    <location>
        <begin position="105"/>
        <end position="301"/>
    </location>
</feature>
<dbReference type="SUPFAM" id="SSF109604">
    <property type="entry name" value="HD-domain/PDEase-like"/>
    <property type="match status" value="1"/>
</dbReference>
<dbReference type="EMBL" id="AP023368">
    <property type="protein sequence ID" value="BCK01903.1"/>
    <property type="molecule type" value="Genomic_DNA"/>
</dbReference>
<proteinExistence type="predicted"/>
<name>A0A7M3SBD5_9FIRM</name>
<evidence type="ECO:0000259" key="1">
    <source>
        <dbReference type="PROSITE" id="PS51832"/>
    </source>
</evidence>
<dbReference type="PANTHER" id="PTHR43155">
    <property type="entry name" value="CYCLIC DI-GMP PHOSPHODIESTERASE PA4108-RELATED"/>
    <property type="match status" value="1"/>
</dbReference>
<reference evidence="2 3" key="2">
    <citation type="submission" date="2020-08" db="EMBL/GenBank/DDBJ databases">
        <authorList>
            <person name="Ueki A."/>
            <person name="Tonouchi A."/>
        </authorList>
    </citation>
    <scope>NUCLEOTIDE SEQUENCE [LARGE SCALE GENOMIC DNA]</scope>
    <source>
        <strain evidence="2 3">CTTW</strain>
    </source>
</reference>
<dbReference type="PANTHER" id="PTHR43155:SF2">
    <property type="entry name" value="CYCLIC DI-GMP PHOSPHODIESTERASE PA4108"/>
    <property type="match status" value="1"/>
</dbReference>
<dbReference type="RefSeq" id="WP_185257423.1">
    <property type="nucleotide sequence ID" value="NZ_AP023368.1"/>
</dbReference>
<reference evidence="2 3" key="1">
    <citation type="submission" date="2020-08" db="EMBL/GenBank/DDBJ databases">
        <title>Draft genome sequencing of an Anaerocolumna strain isolated from anoxic soil subjected to BSD treatment.</title>
        <authorList>
            <person name="Uek A."/>
            <person name="Tonouchi A."/>
        </authorList>
    </citation>
    <scope>NUCLEOTIDE SEQUENCE [LARGE SCALE GENOMIC DNA]</scope>
    <source>
        <strain evidence="2 3">CTTW</strain>
    </source>
</reference>
<dbReference type="AlphaFoldDB" id="A0A7M3SBD5"/>
<dbReference type="InterPro" id="IPR003607">
    <property type="entry name" value="HD/PDEase_dom"/>
</dbReference>
<dbReference type="InterPro" id="IPR037522">
    <property type="entry name" value="HD_GYP_dom"/>
</dbReference>
<evidence type="ECO:0000313" key="3">
    <source>
        <dbReference type="Proteomes" id="UP000515703"/>
    </source>
</evidence>
<protein>
    <submittedName>
        <fullName evidence="2">C-di-GMP phosphodiesterase</fullName>
    </submittedName>
</protein>
<dbReference type="CDD" id="cd00077">
    <property type="entry name" value="HDc"/>
    <property type="match status" value="1"/>
</dbReference>
<organism evidence="2 3">
    <name type="scientific">Anaerocolumna chitinilytica</name>
    <dbReference type="NCBI Taxonomy" id="1727145"/>
    <lineage>
        <taxon>Bacteria</taxon>
        <taxon>Bacillati</taxon>
        <taxon>Bacillota</taxon>
        <taxon>Clostridia</taxon>
        <taxon>Lachnospirales</taxon>
        <taxon>Lachnospiraceae</taxon>
        <taxon>Anaerocolumna</taxon>
    </lineage>
</organism>
<accession>A0A7M3SBD5</accession>
<dbReference type="Proteomes" id="UP000515703">
    <property type="component" value="Chromosome"/>
</dbReference>
<sequence length="358" mass="40425">MRKVLLDAIKGHELLAKDIISDSGIVIMTAGSPVKIEYAKRLKELGYNYICVEDELSVGINVEDNIEEKIKEECQDIVRDIIERYTYQGYGELEEIKSIAEGIICNIINSPNVLYSISGIRKKSESTYSHSLNVCAMSVLIALKMKMSKEKVRHIAIGSLLHDMGYNLVKIDYLDCNYLKSSKEEQKELMKHVVYGYSSVIKESWLPAAAKDIILCHHERNDGTGFPFHKKGDKIKIGSKIVAICDTFDSLVYGFMMPKLKVHHALDYILSQAGIKFDFDAVNCFMELIAAYPNGSIVLTNNGEKGIVIKQNSKCPTRPVLRMLVDMNGNNYDKWVEKDLKTELSTMIVDALDTEEYV</sequence>
<evidence type="ECO:0000313" key="2">
    <source>
        <dbReference type="EMBL" id="BCK01903.1"/>
    </source>
</evidence>
<gene>
    <name evidence="2" type="ORF">bsdcttw_49430</name>
</gene>
<dbReference type="PROSITE" id="PS51832">
    <property type="entry name" value="HD_GYP"/>
    <property type="match status" value="1"/>
</dbReference>
<dbReference type="Pfam" id="PF13487">
    <property type="entry name" value="HD_5"/>
    <property type="match status" value="1"/>
</dbReference>
<keyword evidence="3" id="KW-1185">Reference proteome</keyword>
<dbReference type="KEGG" id="acht:bsdcttw_49430"/>